<evidence type="ECO:0000256" key="1">
    <source>
        <dbReference type="SAM" id="Phobius"/>
    </source>
</evidence>
<name>A0A164UT17_9AGAM</name>
<feature type="transmembrane region" description="Helical" evidence="1">
    <location>
        <begin position="150"/>
        <end position="174"/>
    </location>
</feature>
<sequence>MHLTDVNPSRRPILVPENAHFAFNITAGPRQIDLGSLCEDEDSRMHCPHEIWLVLDLERWPRGFGRSAFTARLSWAASFPVEFQMDLYEPSEVHQRITTLSSKGNNHQVSTPTLRKYLRIKARQFGIPVPKKAKENIALHVPCHLVLEPLYFGVLPHTLIPTILFMIPVIYIAIYHITPPILKEFQALGNKANAELAQKRKRKE</sequence>
<protein>
    <submittedName>
        <fullName evidence="2">Uncharacterized protein</fullName>
    </submittedName>
</protein>
<evidence type="ECO:0000313" key="2">
    <source>
        <dbReference type="EMBL" id="KZS93515.1"/>
    </source>
</evidence>
<dbReference type="Proteomes" id="UP000076722">
    <property type="component" value="Unassembled WGS sequence"/>
</dbReference>
<organism evidence="2 3">
    <name type="scientific">Sistotremastrum niveocremeum HHB9708</name>
    <dbReference type="NCBI Taxonomy" id="1314777"/>
    <lineage>
        <taxon>Eukaryota</taxon>
        <taxon>Fungi</taxon>
        <taxon>Dikarya</taxon>
        <taxon>Basidiomycota</taxon>
        <taxon>Agaricomycotina</taxon>
        <taxon>Agaricomycetes</taxon>
        <taxon>Sistotremastrales</taxon>
        <taxon>Sistotremastraceae</taxon>
        <taxon>Sertulicium</taxon>
        <taxon>Sertulicium niveocremeum</taxon>
    </lineage>
</organism>
<dbReference type="OrthoDB" id="3360032at2759"/>
<dbReference type="EMBL" id="KV419407">
    <property type="protein sequence ID" value="KZS93515.1"/>
    <property type="molecule type" value="Genomic_DNA"/>
</dbReference>
<keyword evidence="3" id="KW-1185">Reference proteome</keyword>
<reference evidence="2 3" key="1">
    <citation type="journal article" date="2016" name="Mol. Biol. Evol.">
        <title>Comparative Genomics of Early-Diverging Mushroom-Forming Fungi Provides Insights into the Origins of Lignocellulose Decay Capabilities.</title>
        <authorList>
            <person name="Nagy L.G."/>
            <person name="Riley R."/>
            <person name="Tritt A."/>
            <person name="Adam C."/>
            <person name="Daum C."/>
            <person name="Floudas D."/>
            <person name="Sun H."/>
            <person name="Yadav J.S."/>
            <person name="Pangilinan J."/>
            <person name="Larsson K.H."/>
            <person name="Matsuura K."/>
            <person name="Barry K."/>
            <person name="Labutti K."/>
            <person name="Kuo R."/>
            <person name="Ohm R.A."/>
            <person name="Bhattacharya S.S."/>
            <person name="Shirouzu T."/>
            <person name="Yoshinaga Y."/>
            <person name="Martin F.M."/>
            <person name="Grigoriev I.V."/>
            <person name="Hibbett D.S."/>
        </authorList>
    </citation>
    <scope>NUCLEOTIDE SEQUENCE [LARGE SCALE GENOMIC DNA]</scope>
    <source>
        <strain evidence="2 3">HHB9708</strain>
    </source>
</reference>
<keyword evidence="1" id="KW-0472">Membrane</keyword>
<dbReference type="AlphaFoldDB" id="A0A164UT17"/>
<keyword evidence="1" id="KW-1133">Transmembrane helix</keyword>
<keyword evidence="1" id="KW-0812">Transmembrane</keyword>
<evidence type="ECO:0000313" key="3">
    <source>
        <dbReference type="Proteomes" id="UP000076722"/>
    </source>
</evidence>
<proteinExistence type="predicted"/>
<gene>
    <name evidence="2" type="ORF">SISNIDRAFT_485760</name>
</gene>
<dbReference type="STRING" id="1314777.A0A164UT17"/>
<accession>A0A164UT17</accession>